<name>A0ACC0JCF7_CHOFU</name>
<protein>
    <submittedName>
        <fullName evidence="1">Uncharacterized protein</fullName>
    </submittedName>
</protein>
<evidence type="ECO:0000313" key="2">
    <source>
        <dbReference type="Proteomes" id="UP001064048"/>
    </source>
</evidence>
<proteinExistence type="predicted"/>
<comment type="caution">
    <text evidence="1">The sequence shown here is derived from an EMBL/GenBank/DDBJ whole genome shotgun (WGS) entry which is preliminary data.</text>
</comment>
<reference evidence="1 2" key="1">
    <citation type="journal article" date="2022" name="Genome Biol. Evol.">
        <title>The Spruce Budworm Genome: Reconstructing the Evolutionary History of Antifreeze Proteins.</title>
        <authorList>
            <person name="Beliveau C."/>
            <person name="Gagne P."/>
            <person name="Picq S."/>
            <person name="Vernygora O."/>
            <person name="Keeling C.I."/>
            <person name="Pinkney K."/>
            <person name="Doucet D."/>
            <person name="Wen F."/>
            <person name="Johnston J.S."/>
            <person name="Maaroufi H."/>
            <person name="Boyle B."/>
            <person name="Laroche J."/>
            <person name="Dewar K."/>
            <person name="Juretic N."/>
            <person name="Blackburn G."/>
            <person name="Nisole A."/>
            <person name="Brunet B."/>
            <person name="Brandao M."/>
            <person name="Lumley L."/>
            <person name="Duan J."/>
            <person name="Quan G."/>
            <person name="Lucarotti C.J."/>
            <person name="Roe A.D."/>
            <person name="Sperling F.A.H."/>
            <person name="Levesque R.C."/>
            <person name="Cusson M."/>
        </authorList>
    </citation>
    <scope>NUCLEOTIDE SEQUENCE [LARGE SCALE GENOMIC DNA]</scope>
    <source>
        <strain evidence="1">Glfc:IPQL:Cfum</strain>
    </source>
</reference>
<dbReference type="EMBL" id="CM046116">
    <property type="protein sequence ID" value="KAI8421795.1"/>
    <property type="molecule type" value="Genomic_DNA"/>
</dbReference>
<gene>
    <name evidence="1" type="ORF">MSG28_009754</name>
</gene>
<sequence>MSGCDSQKAEASKDNISTNSIDEGLPRELSQLSLSSASSQDEFYCDKGHSETALKNIYGYYQAQKLCDVVLIAGGTRIPAHKIVLSSCSEYFAAMFTGSLREAQLAEITLERVDAQALLALVHYCYTGTIELREETVEVLLSTASLLQLTTVVKHQEFLSLQVDQLASLLKSDDLNVVTEENVFESLMTWVQHDCPKREQHLPTLLKLIKLPLLSSEGASNMEMYDPRTNSWTSFMRMGAKRLQFGVAVMQNKLVVVGGRDGLKTLNTVECFDLTSLTWSTIAPLNTHRHGLGVAVLGDGPNAPIYAVGGHDGWIYLNSVERWDACSRTWTMVAPMAGARSTCGVAALRGRLYAAGGRDGGACLRSVECYDPATNHWTNCAPMTRRRGGVSVSGYDGVQYLCVVEVYDSESNCWRKLAPLTTGRAGAAVVAVPPPRAMF</sequence>
<organism evidence="1 2">
    <name type="scientific">Choristoneura fumiferana</name>
    <name type="common">Spruce budworm moth</name>
    <name type="synonym">Archips fumiferana</name>
    <dbReference type="NCBI Taxonomy" id="7141"/>
    <lineage>
        <taxon>Eukaryota</taxon>
        <taxon>Metazoa</taxon>
        <taxon>Ecdysozoa</taxon>
        <taxon>Arthropoda</taxon>
        <taxon>Hexapoda</taxon>
        <taxon>Insecta</taxon>
        <taxon>Pterygota</taxon>
        <taxon>Neoptera</taxon>
        <taxon>Endopterygota</taxon>
        <taxon>Lepidoptera</taxon>
        <taxon>Glossata</taxon>
        <taxon>Ditrysia</taxon>
        <taxon>Tortricoidea</taxon>
        <taxon>Tortricidae</taxon>
        <taxon>Tortricinae</taxon>
        <taxon>Choristoneura</taxon>
    </lineage>
</organism>
<evidence type="ECO:0000313" key="1">
    <source>
        <dbReference type="EMBL" id="KAI8421795.1"/>
    </source>
</evidence>
<accession>A0ACC0JCF7</accession>
<dbReference type="Proteomes" id="UP001064048">
    <property type="component" value="Chromosome 16"/>
</dbReference>
<keyword evidence="2" id="KW-1185">Reference proteome</keyword>